<feature type="transmembrane region" description="Helical" evidence="7">
    <location>
        <begin position="43"/>
        <end position="60"/>
    </location>
</feature>
<feature type="compositionally biased region" description="Polar residues" evidence="6">
    <location>
        <begin position="1"/>
        <end position="11"/>
    </location>
</feature>
<evidence type="ECO:0000256" key="5">
    <source>
        <dbReference type="ARBA" id="ARBA00023136"/>
    </source>
</evidence>
<dbReference type="NCBIfam" id="NF037982">
    <property type="entry name" value="Nramp_1"/>
    <property type="match status" value="1"/>
</dbReference>
<feature type="transmembrane region" description="Helical" evidence="7">
    <location>
        <begin position="375"/>
        <end position="394"/>
    </location>
</feature>
<organism evidence="8 9">
    <name type="scientific">Boudabousia liubingyangii</name>
    <dbReference type="NCBI Taxonomy" id="1921764"/>
    <lineage>
        <taxon>Bacteria</taxon>
        <taxon>Bacillati</taxon>
        <taxon>Actinomycetota</taxon>
        <taxon>Actinomycetes</taxon>
        <taxon>Actinomycetales</taxon>
        <taxon>Actinomycetaceae</taxon>
        <taxon>Boudabousia</taxon>
    </lineage>
</organism>
<dbReference type="InterPro" id="IPR001046">
    <property type="entry name" value="NRAMP_fam"/>
</dbReference>
<keyword evidence="5 7" id="KW-0472">Membrane</keyword>
<gene>
    <name evidence="8" type="ORF">BSR29_07580</name>
</gene>
<keyword evidence="4 7" id="KW-1133">Transmembrane helix</keyword>
<protein>
    <submittedName>
        <fullName evidence="8">Divalent metal cation transporter</fullName>
    </submittedName>
</protein>
<name>A0A1Q5PKB7_9ACTO</name>
<dbReference type="PRINTS" id="PR00447">
    <property type="entry name" value="NATRESASSCMP"/>
</dbReference>
<keyword evidence="3 7" id="KW-0812">Transmembrane</keyword>
<evidence type="ECO:0000256" key="4">
    <source>
        <dbReference type="ARBA" id="ARBA00022989"/>
    </source>
</evidence>
<evidence type="ECO:0000256" key="3">
    <source>
        <dbReference type="ARBA" id="ARBA00022692"/>
    </source>
</evidence>
<feature type="region of interest" description="Disordered" evidence="6">
    <location>
        <begin position="1"/>
        <end position="36"/>
    </location>
</feature>
<feature type="transmembrane region" description="Helical" evidence="7">
    <location>
        <begin position="267"/>
        <end position="289"/>
    </location>
</feature>
<comment type="caution">
    <text evidence="8">The sequence shown here is derived from an EMBL/GenBank/DDBJ whole genome shotgun (WGS) entry which is preliminary data.</text>
</comment>
<keyword evidence="9" id="KW-1185">Reference proteome</keyword>
<dbReference type="RefSeq" id="WP_073709687.1">
    <property type="nucleotide sequence ID" value="NZ_MQSV01000005.1"/>
</dbReference>
<dbReference type="PANTHER" id="PTHR11706">
    <property type="entry name" value="SOLUTE CARRIER PROTEIN FAMILY 11 MEMBER"/>
    <property type="match status" value="1"/>
</dbReference>
<dbReference type="OrthoDB" id="9787548at2"/>
<evidence type="ECO:0000313" key="8">
    <source>
        <dbReference type="EMBL" id="OKL46666.1"/>
    </source>
</evidence>
<dbReference type="EMBL" id="MQSV01000005">
    <property type="protein sequence ID" value="OKL46666.1"/>
    <property type="molecule type" value="Genomic_DNA"/>
</dbReference>
<dbReference type="AlphaFoldDB" id="A0A1Q5PKB7"/>
<evidence type="ECO:0000256" key="7">
    <source>
        <dbReference type="SAM" id="Phobius"/>
    </source>
</evidence>
<dbReference type="GO" id="GO:0005384">
    <property type="term" value="F:manganese ion transmembrane transporter activity"/>
    <property type="evidence" value="ECO:0007669"/>
    <property type="project" value="TreeGrafter"/>
</dbReference>
<dbReference type="GO" id="GO:0015086">
    <property type="term" value="F:cadmium ion transmembrane transporter activity"/>
    <property type="evidence" value="ECO:0007669"/>
    <property type="project" value="TreeGrafter"/>
</dbReference>
<dbReference type="GO" id="GO:0005886">
    <property type="term" value="C:plasma membrane"/>
    <property type="evidence" value="ECO:0007669"/>
    <property type="project" value="TreeGrafter"/>
</dbReference>
<dbReference type="PANTHER" id="PTHR11706:SF33">
    <property type="entry name" value="NATURAL RESISTANCE-ASSOCIATED MACROPHAGE PROTEIN 2"/>
    <property type="match status" value="1"/>
</dbReference>
<accession>A0A1Q5PKB7</accession>
<dbReference type="Proteomes" id="UP000186785">
    <property type="component" value="Unassembled WGS sequence"/>
</dbReference>
<feature type="transmembrane region" description="Helical" evidence="7">
    <location>
        <begin position="348"/>
        <end position="369"/>
    </location>
</feature>
<feature type="transmembrane region" description="Helical" evidence="7">
    <location>
        <begin position="309"/>
        <end position="336"/>
    </location>
</feature>
<dbReference type="STRING" id="1921764.BSR28_04690"/>
<evidence type="ECO:0000313" key="9">
    <source>
        <dbReference type="Proteomes" id="UP000186785"/>
    </source>
</evidence>
<comment type="subcellular location">
    <subcellularLocation>
        <location evidence="1">Membrane</location>
        <topology evidence="1">Multi-pass membrane protein</topology>
    </subcellularLocation>
</comment>
<reference evidence="8 9" key="1">
    <citation type="submission" date="2016-11" db="EMBL/GenBank/DDBJ databases">
        <title>Actinomyces gypaetusis sp. nov. isolated from the vulture Gypaetus barbatus in Qinghai Tibet Plateau China.</title>
        <authorList>
            <person name="Meng X."/>
        </authorList>
    </citation>
    <scope>NUCLEOTIDE SEQUENCE [LARGE SCALE GENOMIC DNA]</scope>
    <source>
        <strain evidence="8 9">VUL4_2</strain>
    </source>
</reference>
<keyword evidence="2" id="KW-0813">Transport</keyword>
<proteinExistence type="predicted"/>
<feature type="transmembrane region" description="Helical" evidence="7">
    <location>
        <begin position="414"/>
        <end position="435"/>
    </location>
</feature>
<dbReference type="NCBIfam" id="NF001923">
    <property type="entry name" value="PRK00701.1"/>
    <property type="match status" value="1"/>
</dbReference>
<feature type="transmembrane region" description="Helical" evidence="7">
    <location>
        <begin position="72"/>
        <end position="91"/>
    </location>
</feature>
<evidence type="ECO:0000256" key="2">
    <source>
        <dbReference type="ARBA" id="ARBA00022448"/>
    </source>
</evidence>
<feature type="transmembrane region" description="Helical" evidence="7">
    <location>
        <begin position="222"/>
        <end position="246"/>
    </location>
</feature>
<feature type="transmembrane region" description="Helical" evidence="7">
    <location>
        <begin position="149"/>
        <end position="169"/>
    </location>
</feature>
<feature type="transmembrane region" description="Helical" evidence="7">
    <location>
        <begin position="181"/>
        <end position="200"/>
    </location>
</feature>
<dbReference type="GO" id="GO:0034755">
    <property type="term" value="P:iron ion transmembrane transport"/>
    <property type="evidence" value="ECO:0007669"/>
    <property type="project" value="TreeGrafter"/>
</dbReference>
<evidence type="ECO:0000256" key="1">
    <source>
        <dbReference type="ARBA" id="ARBA00004141"/>
    </source>
</evidence>
<dbReference type="Pfam" id="PF01566">
    <property type="entry name" value="Nramp"/>
    <property type="match status" value="1"/>
</dbReference>
<sequence length="439" mass="46103">MSSPKTPSSPEKATATEANGPEKASGPEQASKRPRRAVRDPKLISLLGPAFVAAVAYVDPGNVAANITAGARYGYTLVWVLVAANLMAVLVQYQSAKLGLVTGQSLPRILGNRLSKPKRIAFWAQAELVAAATDLAEVIGGAIALNLLFGLPLVWGGVIVGIISMGLLMLQNQHTQHRFELAVIALLFIITIGFLAGLFVDPPNAKETLGGLIPRFAGRDSVLVAASMLGATVMPHAIYLHSTLVNDRHGKSDQSTGRLLQASRWDVTWALLLAGAVNIALLLLAATSLRGVDGTDSIEGAHAAITAHLGPTVGVIFGIGLLASGLASTSVGAYAGSEIMKGLLHIRIPLLVRRLITLIPALIILGAGWDPTWSLVVSQVVLSFGIPAALIPLVHYTADKELMGEYRDSMPLRVASIVSATIICVLNLLLIYLTFTGQG</sequence>
<evidence type="ECO:0000256" key="6">
    <source>
        <dbReference type="SAM" id="MobiDB-lite"/>
    </source>
</evidence>